<protein>
    <submittedName>
        <fullName evidence="6">GTP-binding protein (Dynamin domain)</fullName>
    </submittedName>
</protein>
<evidence type="ECO:0000313" key="7">
    <source>
        <dbReference type="Proteomes" id="UP000502377"/>
    </source>
</evidence>
<gene>
    <name evidence="6" type="ORF">CRECT_1908</name>
</gene>
<accession>A0A6G5QP74</accession>
<keyword evidence="4" id="KW-0342">GTP-binding</keyword>
<dbReference type="Gene3D" id="3.40.50.300">
    <property type="entry name" value="P-loop containing nucleotide triphosphate hydrolases"/>
    <property type="match status" value="1"/>
</dbReference>
<evidence type="ECO:0000313" key="6">
    <source>
        <dbReference type="EMBL" id="QCD47528.1"/>
    </source>
</evidence>
<comment type="subcellular location">
    <subcellularLocation>
        <location evidence="1">Membrane</location>
    </subcellularLocation>
</comment>
<dbReference type="InterPro" id="IPR027094">
    <property type="entry name" value="Mitofusin_fam"/>
</dbReference>
<sequence>MQILKQTYIKYLQDVSAILSPLKFDVKKQEELIDSLRATELIVPVVGGFSAGKSTLINSFLGSGVLPTNITPETALATELRYGEESYFEAVKENGDSDRYDLAQTDEIKERAAEYKFLRLYLNNENLKAIEPLVLVDMPGFDSPIQLHNQAILSYLSKGKYFIVLISVEDGNITSSVLRELQNINEFGKGFSFCVSKANLRAPSDVDLIKNRIEEQLKDYLDYQKDVTVIGLDSGGELKNILEKIDSKELFKNMFESELKQSSFEAQSAIDTTKSALKSSKEEAQNAINELKRGIENLKAKKQAALNEIQSRYSDGSVNSVIAAVANDINMNIDTLASLAAVNQQGFAAELNGIIKTSLVREIKNKMSDIGSQLVDNFSLEMRSLNLTDFKIDDVWIEKISQTTKEFLQKAQSGLIDFSKKLKSGENAGRLYKAITTIIGLTTTVINPLLEVVIVFLPEIILFFTQGYAENKKREQAREQIINSVIPSVKTKLRSEMPSLLNEQISAMIEAVSDKFEEQLRQKEAEISKAVKEKGDDVQDIEAQILALENAKEEIKTLTTKILYAKD</sequence>
<dbReference type="GO" id="GO:0003924">
    <property type="term" value="F:GTPase activity"/>
    <property type="evidence" value="ECO:0007669"/>
    <property type="project" value="InterPro"/>
</dbReference>
<dbReference type="KEGG" id="crx:CRECT_1908"/>
<dbReference type="SUPFAM" id="SSF52540">
    <property type="entry name" value="P-loop containing nucleoside triphosphate hydrolases"/>
    <property type="match status" value="1"/>
</dbReference>
<evidence type="ECO:0000256" key="5">
    <source>
        <dbReference type="ARBA" id="ARBA00023136"/>
    </source>
</evidence>
<dbReference type="Proteomes" id="UP000502377">
    <property type="component" value="Chromosome"/>
</dbReference>
<dbReference type="Pfam" id="PF00350">
    <property type="entry name" value="Dynamin_N"/>
    <property type="match status" value="1"/>
</dbReference>
<keyword evidence="3" id="KW-0378">Hydrolase</keyword>
<dbReference type="PANTHER" id="PTHR10465:SF0">
    <property type="entry name" value="SARCALUMENIN"/>
    <property type="match status" value="1"/>
</dbReference>
<dbReference type="InterPro" id="IPR045063">
    <property type="entry name" value="Dynamin_N"/>
</dbReference>
<dbReference type="InterPro" id="IPR027417">
    <property type="entry name" value="P-loop_NTPase"/>
</dbReference>
<proteinExistence type="predicted"/>
<dbReference type="RefSeq" id="WP_004318549.1">
    <property type="nucleotide sequence ID" value="NZ_CP012543.1"/>
</dbReference>
<evidence type="ECO:0000256" key="3">
    <source>
        <dbReference type="ARBA" id="ARBA00022801"/>
    </source>
</evidence>
<evidence type="ECO:0000256" key="4">
    <source>
        <dbReference type="ARBA" id="ARBA00023134"/>
    </source>
</evidence>
<name>A0A6G5QP74_CAMRE</name>
<evidence type="ECO:0000256" key="1">
    <source>
        <dbReference type="ARBA" id="ARBA00004370"/>
    </source>
</evidence>
<keyword evidence="2" id="KW-0547">Nucleotide-binding</keyword>
<dbReference type="AlphaFoldDB" id="A0A6G5QP74"/>
<dbReference type="GO" id="GO:0005525">
    <property type="term" value="F:GTP binding"/>
    <property type="evidence" value="ECO:0007669"/>
    <property type="project" value="UniProtKB-KW"/>
</dbReference>
<dbReference type="EMBL" id="CP012543">
    <property type="protein sequence ID" value="QCD47528.1"/>
    <property type="molecule type" value="Genomic_DNA"/>
</dbReference>
<reference evidence="6 7" key="1">
    <citation type="submission" date="2016-07" db="EMBL/GenBank/DDBJ databases">
        <title>Comparative genomics of the Campylobacter concisus group.</title>
        <authorList>
            <person name="Miller W.G."/>
            <person name="Yee E."/>
            <person name="Chapman M.H."/>
            <person name="Huynh S."/>
            <person name="Bono J.L."/>
            <person name="On S.L.W."/>
            <person name="StLeger J."/>
            <person name="Foster G."/>
            <person name="Parker C.T."/>
        </authorList>
    </citation>
    <scope>NUCLEOTIDE SEQUENCE [LARGE SCALE GENOMIC DNA]</scope>
    <source>
        <strain evidence="6 7">ATCC 33238</strain>
    </source>
</reference>
<dbReference type="GO" id="GO:0016020">
    <property type="term" value="C:membrane"/>
    <property type="evidence" value="ECO:0007669"/>
    <property type="project" value="UniProtKB-SubCell"/>
</dbReference>
<organism evidence="6 7">
    <name type="scientific">Campylobacter rectus</name>
    <name type="common">Wolinella recta</name>
    <dbReference type="NCBI Taxonomy" id="203"/>
    <lineage>
        <taxon>Bacteria</taxon>
        <taxon>Pseudomonadati</taxon>
        <taxon>Campylobacterota</taxon>
        <taxon>Epsilonproteobacteria</taxon>
        <taxon>Campylobacterales</taxon>
        <taxon>Campylobacteraceae</taxon>
        <taxon>Campylobacter</taxon>
    </lineage>
</organism>
<evidence type="ECO:0000256" key="2">
    <source>
        <dbReference type="ARBA" id="ARBA00022741"/>
    </source>
</evidence>
<dbReference type="PANTHER" id="PTHR10465">
    <property type="entry name" value="TRANSMEMBRANE GTPASE FZO1"/>
    <property type="match status" value="1"/>
</dbReference>
<keyword evidence="5" id="KW-0472">Membrane</keyword>